<dbReference type="Gene3D" id="3.40.50.12780">
    <property type="entry name" value="N-terminal domain of ligase-like"/>
    <property type="match status" value="1"/>
</dbReference>
<evidence type="ECO:0000256" key="4">
    <source>
        <dbReference type="SAM" id="MobiDB-lite"/>
    </source>
</evidence>
<dbReference type="EMBL" id="JACHIT010000001">
    <property type="protein sequence ID" value="MBB5912921.1"/>
    <property type="molecule type" value="Genomic_DNA"/>
</dbReference>
<dbReference type="InterPro" id="IPR000873">
    <property type="entry name" value="AMP-dep_synth/lig_dom"/>
</dbReference>
<comment type="caution">
    <text evidence="6">The sequence shown here is derived from an EMBL/GenBank/DDBJ whole genome shotgun (WGS) entry which is preliminary data.</text>
</comment>
<dbReference type="Gene3D" id="1.10.1200.10">
    <property type="entry name" value="ACP-like"/>
    <property type="match status" value="1"/>
</dbReference>
<dbReference type="PROSITE" id="PS00012">
    <property type="entry name" value="PHOSPHOPANTETHEINE"/>
    <property type="match status" value="1"/>
</dbReference>
<feature type="region of interest" description="Disordered" evidence="4">
    <location>
        <begin position="423"/>
        <end position="449"/>
    </location>
</feature>
<dbReference type="InterPro" id="IPR009081">
    <property type="entry name" value="PP-bd_ACP"/>
</dbReference>
<dbReference type="GO" id="GO:0043041">
    <property type="term" value="P:amino acid activation for nonribosomal peptide biosynthetic process"/>
    <property type="evidence" value="ECO:0007669"/>
    <property type="project" value="TreeGrafter"/>
</dbReference>
<comment type="cofactor">
    <cofactor evidence="1">
        <name>pantetheine 4'-phosphate</name>
        <dbReference type="ChEBI" id="CHEBI:47942"/>
    </cofactor>
</comment>
<sequence>MTVEIRDVVALSPLQRGLYSVSSLAREGDPYLVTFAVRVDGLADLPALRRAFDELLDRYPHLGASVLAEDVPHPVLVITSAGRIGWREVDLRTADDPEAAARQLYWDEARRPLDLDIGPLFRVVAARVGDADYELVCTAHHIVVDGWSIPLLFSDLIALHAGGGAALPPAPPLREHAAWLATRDTAESGRAWASALDGLAPMPMIGPPAPPEVELPVVGEARVDAAATGALLAWARGRGLTLNTLLQMSWARILSGLTGRDDVVFGQTTSGRDASLPNAERLVGALVTTIPVRVRMDDRDPGEIGARLQREVARLRAHEYLGIAEITRHAGAGQLFDTLLVFENSPVGDVTAGMPMGGGATMTPRRVDSPSHYPLAIVPVLENGTLICRVETRPDVETTFAPTRMARRVLTVAQRLTETDRASATDVLLDDEPPALTATDPSAAAPADSSAAASPFFRHAFGRNPQLPAVDPGQKRAGKRVPGAGKTVAGAGKTVAGAGKTVAGAGSVGLGVPGKLLDAAGSAAGRTAVVDAVGEHSFEEFASAVRALAEGLRAAGIGPGDSVAVMLPRDRRVLHAPFAIGYAGGTCVHLDPATPADRVAYILETSGARIILADAARADVIAEVRASGIDCLHGVPDNDGRLRFASPEGASPEEIHDTGPFSGNGTTTFPARFRPESTTGDAPFYVVFTSGTTGRPKGVAVSHGSLLNHWANHERRIFAPTTAKTGRQLRIGHGWSTGFDAAWQPTVALLSGHTVVLLGDEVRTDAERIVAAIDDFGIDIFDTSPSMLNRLIAAGLFRTRDGREHCPLAVLALGGEAISPDTWRRLRGLPETRVINFYGPTETTVEALMADVHEHAAPTIGRPFDGMTAEVLDHRLRPVPVGGTGELYLSGPQLAQGYLGRPGTTAAAFVAGSHGRRYRTGDLVRRAADGTVAYEGRIDSQVKINGYRVEPDEVTVVLRELTGIRHAAALAFTENGRTRLGALVVGTPSAGHIRSALARRLPQFMVPTRIVHVEQIPLNRNDKLDVHAAAALLARPSGTTAAAQPGTDTERTLLAVITAMSTAPDGTQPRVGILDSLLDLGIDSIGVIDLVSRLRGAGFKVSARNVLAAADLRDLAHRLDHPDALDEPLAEVIPAGTVLPLTDLANEILANGDYRYLAQSQVISLPAEVSVDEILARLEALATAHPTLRSRLHTEGTPVLVVGETSSAAELLSIAAESQDPTAAVAATVERLDPEAGRMVAATILEGPPRRLLLSIHHLAVDVVSWLILMDDLRRLEQGEVPLNEVCDTSPNQAHDPSPNDTPDPSFFRHAFGRKPPSQVGDPGQKHAGKTKIVGTALGGRLTNPATDKAGKAIQRVVELNPARTAQLLSGCANAGVPLEDALLVACAFTVADTADSAGYIAVTRESHGRAPDNDTRRVGWFTVEETVLVPADAEGWTPESGRPPLAGRTLAARGQIRLNHLGRFDVLQFGSGPWTPVPLADFTSEFGVTGHPDLPLRFTLDVNTAVVSRDSRPVLVAQFDVNSAVLDEAEVQARTDRWLAAVSMFTAGGQQSREGNHDG</sequence>
<evidence type="ECO:0000256" key="2">
    <source>
        <dbReference type="ARBA" id="ARBA00022450"/>
    </source>
</evidence>
<feature type="region of interest" description="Disordered" evidence="4">
    <location>
        <begin position="462"/>
        <end position="486"/>
    </location>
</feature>
<dbReference type="InterPro" id="IPR036736">
    <property type="entry name" value="ACP-like_sf"/>
</dbReference>
<feature type="compositionally biased region" description="Low complexity" evidence="4">
    <location>
        <begin position="434"/>
        <end position="449"/>
    </location>
</feature>
<dbReference type="PROSITE" id="PS00455">
    <property type="entry name" value="AMP_BINDING"/>
    <property type="match status" value="1"/>
</dbReference>
<feature type="region of interest" description="Disordered" evidence="4">
    <location>
        <begin position="1285"/>
        <end position="1307"/>
    </location>
</feature>
<evidence type="ECO:0000313" key="7">
    <source>
        <dbReference type="Proteomes" id="UP000540412"/>
    </source>
</evidence>
<evidence type="ECO:0000259" key="5">
    <source>
        <dbReference type="PROSITE" id="PS50075"/>
    </source>
</evidence>
<dbReference type="InterPro" id="IPR020845">
    <property type="entry name" value="AMP-binding_CS"/>
</dbReference>
<dbReference type="GO" id="GO:0044550">
    <property type="term" value="P:secondary metabolite biosynthetic process"/>
    <property type="evidence" value="ECO:0007669"/>
    <property type="project" value="TreeGrafter"/>
</dbReference>
<feature type="domain" description="Carrier" evidence="5">
    <location>
        <begin position="1044"/>
        <end position="1123"/>
    </location>
</feature>
<dbReference type="Pfam" id="PF00550">
    <property type="entry name" value="PP-binding"/>
    <property type="match status" value="1"/>
</dbReference>
<dbReference type="InterPro" id="IPR001242">
    <property type="entry name" value="Condensation_dom"/>
</dbReference>
<protein>
    <submittedName>
        <fullName evidence="6">Mycobactin peptide synthetase MbtF</fullName>
    </submittedName>
</protein>
<dbReference type="GO" id="GO:0031177">
    <property type="term" value="F:phosphopantetheine binding"/>
    <property type="evidence" value="ECO:0007669"/>
    <property type="project" value="TreeGrafter"/>
</dbReference>
<dbReference type="InterPro" id="IPR045851">
    <property type="entry name" value="AMP-bd_C_sf"/>
</dbReference>
<dbReference type="Pfam" id="PF00501">
    <property type="entry name" value="AMP-binding"/>
    <property type="match status" value="1"/>
</dbReference>
<dbReference type="Proteomes" id="UP000540412">
    <property type="component" value="Unassembled WGS sequence"/>
</dbReference>
<dbReference type="Gene3D" id="3.30.300.30">
    <property type="match status" value="1"/>
</dbReference>
<gene>
    <name evidence="6" type="ORF">BJY24_001788</name>
</gene>
<name>A0A7W9PBE5_9NOCA</name>
<keyword evidence="7" id="KW-1185">Reference proteome</keyword>
<dbReference type="CDD" id="cd05930">
    <property type="entry name" value="A_NRPS"/>
    <property type="match status" value="1"/>
</dbReference>
<accession>A0A7W9PBE5</accession>
<feature type="compositionally biased region" description="Polar residues" evidence="4">
    <location>
        <begin position="1287"/>
        <end position="1303"/>
    </location>
</feature>
<dbReference type="InterPro" id="IPR023213">
    <property type="entry name" value="CAT-like_dom_sf"/>
</dbReference>
<dbReference type="SUPFAM" id="SSF52777">
    <property type="entry name" value="CoA-dependent acyltransferases"/>
    <property type="match status" value="4"/>
</dbReference>
<reference evidence="6 7" key="1">
    <citation type="submission" date="2020-08" db="EMBL/GenBank/DDBJ databases">
        <title>Sequencing the genomes of 1000 actinobacteria strains.</title>
        <authorList>
            <person name="Klenk H.-P."/>
        </authorList>
    </citation>
    <scope>NUCLEOTIDE SEQUENCE [LARGE SCALE GENOMIC DNA]</scope>
    <source>
        <strain evidence="6 7">DSM 43582</strain>
    </source>
</reference>
<organism evidence="6 7">
    <name type="scientific">Nocardia transvalensis</name>
    <dbReference type="NCBI Taxonomy" id="37333"/>
    <lineage>
        <taxon>Bacteria</taxon>
        <taxon>Bacillati</taxon>
        <taxon>Actinomycetota</taxon>
        <taxon>Actinomycetes</taxon>
        <taxon>Mycobacteriales</taxon>
        <taxon>Nocardiaceae</taxon>
        <taxon>Nocardia</taxon>
    </lineage>
</organism>
<dbReference type="SUPFAM" id="SSF47336">
    <property type="entry name" value="ACP-like"/>
    <property type="match status" value="1"/>
</dbReference>
<evidence type="ECO:0000256" key="3">
    <source>
        <dbReference type="ARBA" id="ARBA00022553"/>
    </source>
</evidence>
<dbReference type="GO" id="GO:0005829">
    <property type="term" value="C:cytosol"/>
    <property type="evidence" value="ECO:0007669"/>
    <property type="project" value="TreeGrafter"/>
</dbReference>
<dbReference type="SUPFAM" id="SSF56801">
    <property type="entry name" value="Acetyl-CoA synthetase-like"/>
    <property type="match status" value="1"/>
</dbReference>
<evidence type="ECO:0000256" key="1">
    <source>
        <dbReference type="ARBA" id="ARBA00001957"/>
    </source>
</evidence>
<evidence type="ECO:0000313" key="6">
    <source>
        <dbReference type="EMBL" id="MBB5912921.1"/>
    </source>
</evidence>
<keyword evidence="3" id="KW-0597">Phosphoprotein</keyword>
<dbReference type="PANTHER" id="PTHR45527:SF1">
    <property type="entry name" value="FATTY ACID SYNTHASE"/>
    <property type="match status" value="1"/>
</dbReference>
<proteinExistence type="predicted"/>
<dbReference type="GO" id="GO:0003824">
    <property type="term" value="F:catalytic activity"/>
    <property type="evidence" value="ECO:0007669"/>
    <property type="project" value="InterPro"/>
</dbReference>
<keyword evidence="2" id="KW-0596">Phosphopantetheine</keyword>
<dbReference type="Gene3D" id="3.30.559.30">
    <property type="entry name" value="Nonribosomal peptide synthetase, condensation domain"/>
    <property type="match status" value="3"/>
</dbReference>
<dbReference type="InterPro" id="IPR042099">
    <property type="entry name" value="ANL_N_sf"/>
</dbReference>
<dbReference type="Gene3D" id="3.30.559.10">
    <property type="entry name" value="Chloramphenicol acetyltransferase-like domain"/>
    <property type="match status" value="2"/>
</dbReference>
<dbReference type="GO" id="GO:0008610">
    <property type="term" value="P:lipid biosynthetic process"/>
    <property type="evidence" value="ECO:0007669"/>
    <property type="project" value="UniProtKB-ARBA"/>
</dbReference>
<dbReference type="RefSeq" id="WP_051161008.1">
    <property type="nucleotide sequence ID" value="NZ_JACHIT010000001.1"/>
</dbReference>
<dbReference type="Pfam" id="PF00668">
    <property type="entry name" value="Condensation"/>
    <property type="match status" value="2"/>
</dbReference>
<dbReference type="InterPro" id="IPR006162">
    <property type="entry name" value="Ppantetheine_attach_site"/>
</dbReference>
<dbReference type="PANTHER" id="PTHR45527">
    <property type="entry name" value="NONRIBOSOMAL PEPTIDE SYNTHETASE"/>
    <property type="match status" value="1"/>
</dbReference>
<dbReference type="UniPathway" id="UPA00011"/>
<dbReference type="PROSITE" id="PS50075">
    <property type="entry name" value="CARRIER"/>
    <property type="match status" value="1"/>
</dbReference>